<dbReference type="GO" id="GO:0000981">
    <property type="term" value="F:DNA-binding transcription factor activity, RNA polymerase II-specific"/>
    <property type="evidence" value="ECO:0007669"/>
    <property type="project" value="InterPro"/>
</dbReference>
<protein>
    <recommendedName>
        <fullName evidence="3">Xylanolytic transcriptional activator regulatory domain-containing protein</fullName>
    </recommendedName>
</protein>
<dbReference type="EMBL" id="JAADJG010000329">
    <property type="protein sequence ID" value="KAF4448577.1"/>
    <property type="molecule type" value="Genomic_DNA"/>
</dbReference>
<dbReference type="GO" id="GO:0003677">
    <property type="term" value="F:DNA binding"/>
    <property type="evidence" value="ECO:0007669"/>
    <property type="project" value="InterPro"/>
</dbReference>
<dbReference type="InterPro" id="IPR007219">
    <property type="entry name" value="XnlR_reg_dom"/>
</dbReference>
<feature type="compositionally biased region" description="Polar residues" evidence="2">
    <location>
        <begin position="89"/>
        <end position="103"/>
    </location>
</feature>
<evidence type="ECO:0000256" key="2">
    <source>
        <dbReference type="SAM" id="MobiDB-lite"/>
    </source>
</evidence>
<accession>A0A8H4P552</accession>
<dbReference type="Pfam" id="PF04082">
    <property type="entry name" value="Fungal_trans"/>
    <property type="match status" value="1"/>
</dbReference>
<organism evidence="4 5">
    <name type="scientific">Fusarium austroafricanum</name>
    <dbReference type="NCBI Taxonomy" id="2364996"/>
    <lineage>
        <taxon>Eukaryota</taxon>
        <taxon>Fungi</taxon>
        <taxon>Dikarya</taxon>
        <taxon>Ascomycota</taxon>
        <taxon>Pezizomycotina</taxon>
        <taxon>Sordariomycetes</taxon>
        <taxon>Hypocreomycetidae</taxon>
        <taxon>Hypocreales</taxon>
        <taxon>Nectriaceae</taxon>
        <taxon>Fusarium</taxon>
        <taxon>Fusarium concolor species complex</taxon>
    </lineage>
</organism>
<comment type="caution">
    <text evidence="4">The sequence shown here is derived from an EMBL/GenBank/DDBJ whole genome shotgun (WGS) entry which is preliminary data.</text>
</comment>
<keyword evidence="5" id="KW-1185">Reference proteome</keyword>
<proteinExistence type="predicted"/>
<feature type="compositionally biased region" description="Low complexity" evidence="2">
    <location>
        <begin position="155"/>
        <end position="172"/>
    </location>
</feature>
<keyword evidence="1" id="KW-0539">Nucleus</keyword>
<evidence type="ECO:0000259" key="3">
    <source>
        <dbReference type="SMART" id="SM00906"/>
    </source>
</evidence>
<dbReference type="SMART" id="SM00906">
    <property type="entry name" value="Fungal_trans"/>
    <property type="match status" value="1"/>
</dbReference>
<dbReference type="InterPro" id="IPR001138">
    <property type="entry name" value="Zn2Cys6_DnaBD"/>
</dbReference>
<evidence type="ECO:0000313" key="4">
    <source>
        <dbReference type="EMBL" id="KAF4448577.1"/>
    </source>
</evidence>
<name>A0A8H4P552_9HYPO</name>
<dbReference type="GO" id="GO:0005634">
    <property type="term" value="C:nucleus"/>
    <property type="evidence" value="ECO:0007669"/>
    <property type="project" value="TreeGrafter"/>
</dbReference>
<sequence length="752" mass="84258">MTPTHRPTPIRPLVGQLIFPASPPLTRGFRRLLFASFVPVFFAESNVSLSTRARSVTRGDHHPFAHDCRYGYLARLPPTATEMDMDQAQADQRATNSSSSSATPRKFSIRSNFGKARQPRSRKNRPCDACRRRKTACVITSEPPSHRPPSGPGIGPESSNSHDTLSPASASASISVSGASAISPSATSDTRHRSESAAVVHNGLVRGPVPVPGDDTPDIALSLDPPRLEPNQEAIYAIEDVPGRTAHAMALGSEQDPYFLDAFRSVLLSEREGIDANFVQVYHGGPEVDDYPMHFLLLLDEFPDHKNEARQTASDAIERIVWPHGPALVRLYFRHVHVGFPVIHKTRFLRQYRNAKLDIPSSLRGAVYALACVFWNQDPSLAGTSCPFQQHELTNNAQEALRRELDAPNLSRLMSALLLMHMVPPEIDSVETPYVWVMACQALAVAQMLGLHQDPDKWNIAPWEKRLRKKLWWAVFYSDCWAAVSHGNPPHVNYESFTTPLPDMDDLRSGEDIPDDLRYMIDPEDATFRVSDGARFLEMINVSREMRAVLDCSYGVRSNQQTRTQLIPIRETLKEWSSLIPSCLAVRPYAHNGPLHISFFATQVLLFRGLMFPATRAAKVTPGSNLQRWLSTALAEFELFTNFMSYITEQELTSFWGRFARTQLILCGNFLIYLFLLASEPRDIEAAYRLLEKFHQSLQRLGATEDVAAKVFLRPVILRIDSFFMQATELIKHGKTVVLEPPVMTVPRGESG</sequence>
<dbReference type="Proteomes" id="UP000605986">
    <property type="component" value="Unassembled WGS sequence"/>
</dbReference>
<dbReference type="GO" id="GO:0008270">
    <property type="term" value="F:zinc ion binding"/>
    <property type="evidence" value="ECO:0007669"/>
    <property type="project" value="InterPro"/>
</dbReference>
<gene>
    <name evidence="4" type="ORF">F53441_8054</name>
</gene>
<dbReference type="PANTHER" id="PTHR31668:SF23">
    <property type="entry name" value="ZN(II)2CYS6 TRANSCRIPTION FACTOR (EUROFUNG)"/>
    <property type="match status" value="1"/>
</dbReference>
<dbReference type="CDD" id="cd00067">
    <property type="entry name" value="GAL4"/>
    <property type="match status" value="1"/>
</dbReference>
<dbReference type="InterPro" id="IPR050797">
    <property type="entry name" value="Carb_Metab_Trans_Reg"/>
</dbReference>
<dbReference type="OrthoDB" id="2018619at2759"/>
<reference evidence="4" key="1">
    <citation type="submission" date="2020-01" db="EMBL/GenBank/DDBJ databases">
        <title>Identification and distribution of gene clusters putatively required for synthesis of sphingolipid metabolism inhibitors in phylogenetically diverse species of the filamentous fungus Fusarium.</title>
        <authorList>
            <person name="Kim H.-S."/>
            <person name="Busman M."/>
            <person name="Brown D.W."/>
            <person name="Divon H."/>
            <person name="Uhlig S."/>
            <person name="Proctor R.H."/>
        </authorList>
    </citation>
    <scope>NUCLEOTIDE SEQUENCE</scope>
    <source>
        <strain evidence="4">NRRL 53441</strain>
    </source>
</reference>
<dbReference type="PANTHER" id="PTHR31668">
    <property type="entry name" value="GLUCOSE TRANSPORT TRANSCRIPTION REGULATOR RGT1-RELATED-RELATED"/>
    <property type="match status" value="1"/>
</dbReference>
<feature type="domain" description="Xylanolytic transcriptional activator regulatory" evidence="3">
    <location>
        <begin position="435"/>
        <end position="508"/>
    </location>
</feature>
<feature type="region of interest" description="Disordered" evidence="2">
    <location>
        <begin position="85"/>
        <end position="172"/>
    </location>
</feature>
<dbReference type="CDD" id="cd12148">
    <property type="entry name" value="fungal_TF_MHR"/>
    <property type="match status" value="1"/>
</dbReference>
<evidence type="ECO:0000256" key="1">
    <source>
        <dbReference type="ARBA" id="ARBA00023242"/>
    </source>
</evidence>
<dbReference type="GO" id="GO:0006351">
    <property type="term" value="P:DNA-templated transcription"/>
    <property type="evidence" value="ECO:0007669"/>
    <property type="project" value="InterPro"/>
</dbReference>
<evidence type="ECO:0000313" key="5">
    <source>
        <dbReference type="Proteomes" id="UP000605986"/>
    </source>
</evidence>
<dbReference type="AlphaFoldDB" id="A0A8H4P552"/>
<dbReference type="GO" id="GO:0001080">
    <property type="term" value="P:nitrogen catabolite activation of transcription from RNA polymerase II promoter"/>
    <property type="evidence" value="ECO:0007669"/>
    <property type="project" value="TreeGrafter"/>
</dbReference>